<dbReference type="Proteomes" id="UP001180531">
    <property type="component" value="Unassembled WGS sequence"/>
</dbReference>
<comment type="caution">
    <text evidence="2">The sequence shown here is derived from an EMBL/GenBank/DDBJ whole genome shotgun (WGS) entry which is preliminary data.</text>
</comment>
<evidence type="ECO:0008006" key="4">
    <source>
        <dbReference type="Google" id="ProtNLM"/>
    </source>
</evidence>
<evidence type="ECO:0000256" key="1">
    <source>
        <dbReference type="SAM" id="MobiDB-lite"/>
    </source>
</evidence>
<protein>
    <recommendedName>
        <fullName evidence="4">LysR substrate-binding domain-containing protein</fullName>
    </recommendedName>
</protein>
<sequence>MADALVPRLTGSLTATAPGVCLRMLGEAVTTVDALRRGTVDLQTSDEAPQYPDTRTAAALTASLTVAVRPLDLGGLHRSAARGGVPARSHPRPPERSDGRHIIYKNVTFTVPTLVLAMCAVAADDLITVAPALLGADALPAGLHIYPLPEPTTGRPFTGHGLIRTR</sequence>
<dbReference type="SUPFAM" id="SSF53850">
    <property type="entry name" value="Periplasmic binding protein-like II"/>
    <property type="match status" value="1"/>
</dbReference>
<evidence type="ECO:0000313" key="2">
    <source>
        <dbReference type="EMBL" id="MDT0449245.1"/>
    </source>
</evidence>
<gene>
    <name evidence="2" type="ORF">RM609_09165</name>
</gene>
<name>A0ABU2SK21_9ACTN</name>
<evidence type="ECO:0000313" key="3">
    <source>
        <dbReference type="Proteomes" id="UP001180531"/>
    </source>
</evidence>
<organism evidence="2 3">
    <name type="scientific">Streptomyces hesseae</name>
    <dbReference type="NCBI Taxonomy" id="3075519"/>
    <lineage>
        <taxon>Bacteria</taxon>
        <taxon>Bacillati</taxon>
        <taxon>Actinomycetota</taxon>
        <taxon>Actinomycetes</taxon>
        <taxon>Kitasatosporales</taxon>
        <taxon>Streptomycetaceae</taxon>
        <taxon>Streptomyces</taxon>
    </lineage>
</organism>
<accession>A0ABU2SK21</accession>
<reference evidence="2" key="1">
    <citation type="submission" date="2024-05" db="EMBL/GenBank/DDBJ databases">
        <title>30 novel species of actinomycetes from the DSMZ collection.</title>
        <authorList>
            <person name="Nouioui I."/>
        </authorList>
    </citation>
    <scope>NUCLEOTIDE SEQUENCE</scope>
    <source>
        <strain evidence="2">DSM 40473</strain>
    </source>
</reference>
<dbReference type="EMBL" id="JAVRFI010000004">
    <property type="protein sequence ID" value="MDT0449245.1"/>
    <property type="molecule type" value="Genomic_DNA"/>
</dbReference>
<dbReference type="Gene3D" id="3.40.190.10">
    <property type="entry name" value="Periplasmic binding protein-like II"/>
    <property type="match status" value="2"/>
</dbReference>
<dbReference type="RefSeq" id="WP_311609446.1">
    <property type="nucleotide sequence ID" value="NZ_JAVRFI010000004.1"/>
</dbReference>
<keyword evidence="3" id="KW-1185">Reference proteome</keyword>
<feature type="region of interest" description="Disordered" evidence="1">
    <location>
        <begin position="77"/>
        <end position="99"/>
    </location>
</feature>
<proteinExistence type="predicted"/>